<dbReference type="SMART" id="SM00614">
    <property type="entry name" value="ZnF_BED"/>
    <property type="match status" value="1"/>
</dbReference>
<dbReference type="InterPro" id="IPR052035">
    <property type="entry name" value="ZnF_BED_domain_contain"/>
</dbReference>
<dbReference type="PANTHER" id="PTHR46481:SF10">
    <property type="entry name" value="ZINC FINGER BED DOMAIN-CONTAINING PROTEIN 39"/>
    <property type="match status" value="1"/>
</dbReference>
<feature type="region of interest" description="Disordered" evidence="6">
    <location>
        <begin position="366"/>
        <end position="385"/>
    </location>
</feature>
<dbReference type="EMBL" id="CAJOBD010011562">
    <property type="protein sequence ID" value="CAF4169379.1"/>
    <property type="molecule type" value="Genomic_DNA"/>
</dbReference>
<comment type="subcellular location">
    <subcellularLocation>
        <location evidence="1">Nucleus</location>
    </subcellularLocation>
</comment>
<evidence type="ECO:0000313" key="8">
    <source>
        <dbReference type="EMBL" id="CAF1336588.1"/>
    </source>
</evidence>
<keyword evidence="5" id="KW-0539">Nucleus</keyword>
<dbReference type="GO" id="GO:0046983">
    <property type="term" value="F:protein dimerization activity"/>
    <property type="evidence" value="ECO:0007669"/>
    <property type="project" value="InterPro"/>
</dbReference>
<evidence type="ECO:0000259" key="7">
    <source>
        <dbReference type="Pfam" id="PF05699"/>
    </source>
</evidence>
<evidence type="ECO:0000256" key="5">
    <source>
        <dbReference type="ARBA" id="ARBA00023242"/>
    </source>
</evidence>
<organism evidence="8 10">
    <name type="scientific">Rotaria sordida</name>
    <dbReference type="NCBI Taxonomy" id="392033"/>
    <lineage>
        <taxon>Eukaryota</taxon>
        <taxon>Metazoa</taxon>
        <taxon>Spiralia</taxon>
        <taxon>Gnathifera</taxon>
        <taxon>Rotifera</taxon>
        <taxon>Eurotatoria</taxon>
        <taxon>Bdelloidea</taxon>
        <taxon>Philodinida</taxon>
        <taxon>Philodinidae</taxon>
        <taxon>Rotaria</taxon>
    </lineage>
</organism>
<evidence type="ECO:0000256" key="2">
    <source>
        <dbReference type="ARBA" id="ARBA00022723"/>
    </source>
</evidence>
<protein>
    <recommendedName>
        <fullName evidence="7">HAT C-terminal dimerisation domain-containing protein</fullName>
    </recommendedName>
</protein>
<evidence type="ECO:0000256" key="4">
    <source>
        <dbReference type="ARBA" id="ARBA00022833"/>
    </source>
</evidence>
<dbReference type="Proteomes" id="UP000663836">
    <property type="component" value="Unassembled WGS sequence"/>
</dbReference>
<dbReference type="Pfam" id="PF05699">
    <property type="entry name" value="Dimer_Tnp_hAT"/>
    <property type="match status" value="1"/>
</dbReference>
<name>A0A815GBN4_9BILA</name>
<feature type="domain" description="HAT C-terminal dimerisation" evidence="7">
    <location>
        <begin position="708"/>
        <end position="785"/>
    </location>
</feature>
<comment type="caution">
    <text evidence="8">The sequence shown here is derived from an EMBL/GenBank/DDBJ whole genome shotgun (WGS) entry which is preliminary data.</text>
</comment>
<keyword evidence="3" id="KW-0863">Zinc-finger</keyword>
<evidence type="ECO:0000313" key="9">
    <source>
        <dbReference type="EMBL" id="CAF4169379.1"/>
    </source>
</evidence>
<sequence length="798" mass="91391">MATSEDEITINDSSYECSYKYTKSSLSKLLKEKPNEFRIMKKEKTMSNCWSIFGQPARKNEQGTYVIIEGFVSCSKCLKTYAYNSNTGTKTLNAHSCVKQFISNLNSQEENENILSLNNTNNSTISTPSSTSTMAIYSPLNRMGLISRKNLSDKEITKIKDLSAFWLCEALRPFSIMDDIGLRRLVQECINIGAKYGCIDVDMVLRHRSVISNHIKQLATTSRQMLTSDFIEPLSVQALTIIPDLWSDKYNHISFLGATTTYIDATFNFRCFDLFCREYQELNKQSENILTALKKNLMDFNIHNLSSVNLCSDRGSNFVKCFKQFRPIHCYAHRINNILARTFFKSDQSKKSKQFSSSLLALKDESSESSASEGELECHESDDESIPSMKIKKTKKVNTSFTTNNTNYRKINHMQLKLVDIPIEAQALIEQISKAKKLVKYIKKANLNQEIRDSAGSTLKQCTQVRWLSLFNTLISIVNSYSQIKTVLTRKGQAVRMTGINKADLMEIVRLLIQFKTILTAVQYGTGPSLHMALLSTLQLRQVLSSADNLYDFYKTYYNQHDQSNEVDGGLSTTKALDTDDDDDNYFEGAGVKFFRLRLLSLLNSMFDIDIRHYASVFLHPKYHTLKYCTKEEIRLTHKFVRDEIKAMNHLSLPALPEAVVQPPKKTQRQLFEQFTYDNTFDFPEQHDDDDGEPSANYFNNRTADEVTQYMCLVGKVNKNKDNENPLPWWFEHKSKLPKLSLLARRLFSIPATSASVERQFSSAGLVYTERRNRLNTGQLDNVLLVRAMQHAKINEVK</sequence>
<reference evidence="8" key="1">
    <citation type="submission" date="2021-02" db="EMBL/GenBank/DDBJ databases">
        <authorList>
            <person name="Nowell W R."/>
        </authorList>
    </citation>
    <scope>NUCLEOTIDE SEQUENCE</scope>
</reference>
<evidence type="ECO:0000256" key="3">
    <source>
        <dbReference type="ARBA" id="ARBA00022771"/>
    </source>
</evidence>
<evidence type="ECO:0000256" key="6">
    <source>
        <dbReference type="SAM" id="MobiDB-lite"/>
    </source>
</evidence>
<dbReference type="Proteomes" id="UP000663864">
    <property type="component" value="Unassembled WGS sequence"/>
</dbReference>
<keyword evidence="4" id="KW-0862">Zinc</keyword>
<dbReference type="AlphaFoldDB" id="A0A815GBN4"/>
<dbReference type="InterPro" id="IPR008906">
    <property type="entry name" value="HATC_C_dom"/>
</dbReference>
<accession>A0A815GBN4</accession>
<dbReference type="EMBL" id="CAJNOT010002693">
    <property type="protein sequence ID" value="CAF1336588.1"/>
    <property type="molecule type" value="Genomic_DNA"/>
</dbReference>
<dbReference type="Gene3D" id="1.10.10.1070">
    <property type="entry name" value="Zinc finger, BED domain-containing"/>
    <property type="match status" value="1"/>
</dbReference>
<gene>
    <name evidence="9" type="ORF">JBS370_LOCUS34928</name>
    <name evidence="8" type="ORF">ZHD862_LOCUS29823</name>
</gene>
<evidence type="ECO:0000313" key="10">
    <source>
        <dbReference type="Proteomes" id="UP000663864"/>
    </source>
</evidence>
<keyword evidence="2" id="KW-0479">Metal-binding</keyword>
<evidence type="ECO:0000256" key="1">
    <source>
        <dbReference type="ARBA" id="ARBA00004123"/>
    </source>
</evidence>
<dbReference type="GO" id="GO:0005634">
    <property type="term" value="C:nucleus"/>
    <property type="evidence" value="ECO:0007669"/>
    <property type="project" value="UniProtKB-SubCell"/>
</dbReference>
<dbReference type="GO" id="GO:0008270">
    <property type="term" value="F:zinc ion binding"/>
    <property type="evidence" value="ECO:0007669"/>
    <property type="project" value="UniProtKB-KW"/>
</dbReference>
<proteinExistence type="predicted"/>
<dbReference type="SUPFAM" id="SSF53098">
    <property type="entry name" value="Ribonuclease H-like"/>
    <property type="match status" value="1"/>
</dbReference>
<dbReference type="PANTHER" id="PTHR46481">
    <property type="entry name" value="ZINC FINGER BED DOMAIN-CONTAINING PROTEIN 4"/>
    <property type="match status" value="1"/>
</dbReference>
<dbReference type="SUPFAM" id="SSF140996">
    <property type="entry name" value="Hermes dimerisation domain"/>
    <property type="match status" value="1"/>
</dbReference>
<dbReference type="InterPro" id="IPR012337">
    <property type="entry name" value="RNaseH-like_sf"/>
</dbReference>